<proteinExistence type="inferred from homology"/>
<sequence>MWQRDHGKRWSPQHQERLDAVWSPDTKGARPFLHLVNRRCPVSGIKNAAEAMKNYYASKTGRRKGRAMGKPQRKTHRSRKSVTIHPDSRMGPKGCPPPRGQPQITGYKHLYLANLFSHASKPDKKDRILRVRVHGSTRRLVKALQNHPDAKISNFTISQKGGYWYVAVMVKSAQRQPSLTRRQKQADTLGIDIGIHNYLSLSDGSTVIQLPPLLQRNIKRSKNLRKKLARSQKGSNRRRKLIATIKRVDHELKLQRDGFVHQITAELARNYALIGIEDLNVKGMTRSARGTVDAPGTNVRAKSSLNRRMLEGIPGEFRRQLEYKTKRTGAALEVIDRFYPSSKTCSRCGWKNENLSLSNRQFTCLECGLSLDRDHNAALNIAAEAERKHLKDTKSPKPSHD</sequence>
<dbReference type="GO" id="GO:0032196">
    <property type="term" value="P:transposition"/>
    <property type="evidence" value="ECO:0007669"/>
    <property type="project" value="UniProtKB-KW"/>
</dbReference>
<evidence type="ECO:0000259" key="8">
    <source>
        <dbReference type="Pfam" id="PF07282"/>
    </source>
</evidence>
<dbReference type="GO" id="GO:0003677">
    <property type="term" value="F:DNA binding"/>
    <property type="evidence" value="ECO:0007669"/>
    <property type="project" value="UniProtKB-KW"/>
</dbReference>
<dbReference type="Pfam" id="PF07282">
    <property type="entry name" value="Cas12f1-like_TNB"/>
    <property type="match status" value="1"/>
</dbReference>
<keyword evidence="3" id="KW-0815">Transposition</keyword>
<evidence type="ECO:0000256" key="5">
    <source>
        <dbReference type="ARBA" id="ARBA00023172"/>
    </source>
</evidence>
<organism evidence="9 10">
    <name type="scientific">Corynebacterium tuberculostearicum</name>
    <dbReference type="NCBI Taxonomy" id="38304"/>
    <lineage>
        <taxon>Bacteria</taxon>
        <taxon>Bacillati</taxon>
        <taxon>Actinomycetota</taxon>
        <taxon>Actinomycetes</taxon>
        <taxon>Mycobacteriales</taxon>
        <taxon>Corynebacteriaceae</taxon>
        <taxon>Corynebacterium</taxon>
    </lineage>
</organism>
<evidence type="ECO:0000259" key="7">
    <source>
        <dbReference type="Pfam" id="PF01385"/>
    </source>
</evidence>
<protein>
    <submittedName>
        <fullName evidence="9">RNA-guided endonuclease TnpB family protein</fullName>
    </submittedName>
</protein>
<feature type="region of interest" description="Disordered" evidence="6">
    <location>
        <begin position="58"/>
        <end position="96"/>
    </location>
</feature>
<evidence type="ECO:0000313" key="10">
    <source>
        <dbReference type="Proteomes" id="UP001185706"/>
    </source>
</evidence>
<feature type="compositionally biased region" description="Basic residues" evidence="6">
    <location>
        <begin position="60"/>
        <end position="82"/>
    </location>
</feature>
<name>A0AAE4NK73_9CORY</name>
<keyword evidence="9" id="KW-0540">Nuclease</keyword>
<dbReference type="AlphaFoldDB" id="A0AAE4NK73"/>
<dbReference type="PANTHER" id="PTHR30405:SF11">
    <property type="entry name" value="RNA-GUIDED DNA ENDONUCLEASE RV2885C-RELATED"/>
    <property type="match status" value="1"/>
</dbReference>
<keyword evidence="5" id="KW-0233">DNA recombination</keyword>
<comment type="caution">
    <text evidence="9">The sequence shown here is derived from an EMBL/GenBank/DDBJ whole genome shotgun (WGS) entry which is preliminary data.</text>
</comment>
<dbReference type="EMBL" id="JAVBIB010000010">
    <property type="protein sequence ID" value="MDV2419592.1"/>
    <property type="molecule type" value="Genomic_DNA"/>
</dbReference>
<dbReference type="NCBIfam" id="NF040570">
    <property type="entry name" value="guided_TnpB"/>
    <property type="match status" value="1"/>
</dbReference>
<dbReference type="InterPro" id="IPR051399">
    <property type="entry name" value="RNA-guided_DNA_endo/Transpos"/>
</dbReference>
<accession>A0AAE4NK73</accession>
<dbReference type="Proteomes" id="UP001185706">
    <property type="component" value="Unassembled WGS sequence"/>
</dbReference>
<dbReference type="GO" id="GO:0004519">
    <property type="term" value="F:endonuclease activity"/>
    <property type="evidence" value="ECO:0007669"/>
    <property type="project" value="UniProtKB-KW"/>
</dbReference>
<reference evidence="9" key="1">
    <citation type="submission" date="2023-08" db="EMBL/GenBank/DDBJ databases">
        <title>Genomic characterization of the C. tuberculostearicum species complex, a ubiquitous member of the human skin microbiome.</title>
        <authorList>
            <person name="Ahmed N."/>
            <person name="Deming C."/>
            <person name="Conlan S."/>
            <person name="Segre J."/>
        </authorList>
    </citation>
    <scope>NUCLEOTIDE SEQUENCE</scope>
    <source>
        <strain evidence="9">CTNIH22</strain>
    </source>
</reference>
<evidence type="ECO:0000256" key="4">
    <source>
        <dbReference type="ARBA" id="ARBA00023125"/>
    </source>
</evidence>
<keyword evidence="9" id="KW-0378">Hydrolase</keyword>
<gene>
    <name evidence="9" type="ORF">RAE03_07360</name>
</gene>
<comment type="similarity">
    <text evidence="1">In the C-terminal section; belongs to the transposase 35 family.</text>
</comment>
<evidence type="ECO:0000256" key="6">
    <source>
        <dbReference type="SAM" id="MobiDB-lite"/>
    </source>
</evidence>
<dbReference type="InterPro" id="IPR010095">
    <property type="entry name" value="Cas12f1-like_TNB"/>
</dbReference>
<dbReference type="PANTHER" id="PTHR30405">
    <property type="entry name" value="TRANSPOSASE"/>
    <property type="match status" value="1"/>
</dbReference>
<evidence type="ECO:0000256" key="3">
    <source>
        <dbReference type="ARBA" id="ARBA00022578"/>
    </source>
</evidence>
<feature type="domain" description="Probable transposase IS891/IS1136/IS1341" evidence="7">
    <location>
        <begin position="177"/>
        <end position="287"/>
    </location>
</feature>
<dbReference type="InterPro" id="IPR001959">
    <property type="entry name" value="Transposase"/>
</dbReference>
<dbReference type="GO" id="GO:0006310">
    <property type="term" value="P:DNA recombination"/>
    <property type="evidence" value="ECO:0007669"/>
    <property type="project" value="UniProtKB-KW"/>
</dbReference>
<feature type="domain" description="Cas12f1-like TNB" evidence="8">
    <location>
        <begin position="315"/>
        <end position="381"/>
    </location>
</feature>
<comment type="similarity">
    <text evidence="2">In the N-terminal section; belongs to the transposase 2 family.</text>
</comment>
<evidence type="ECO:0000313" key="9">
    <source>
        <dbReference type="EMBL" id="MDV2419592.1"/>
    </source>
</evidence>
<keyword evidence="4" id="KW-0238">DNA-binding</keyword>
<evidence type="ECO:0000256" key="2">
    <source>
        <dbReference type="ARBA" id="ARBA00011044"/>
    </source>
</evidence>
<dbReference type="Pfam" id="PF01385">
    <property type="entry name" value="OrfB_IS605"/>
    <property type="match status" value="1"/>
</dbReference>
<keyword evidence="9" id="KW-0255">Endonuclease</keyword>
<dbReference type="RefSeq" id="WP_258867081.1">
    <property type="nucleotide sequence ID" value="NZ_JAVBIB010000010.1"/>
</dbReference>
<evidence type="ECO:0000256" key="1">
    <source>
        <dbReference type="ARBA" id="ARBA00008761"/>
    </source>
</evidence>